<dbReference type="RefSeq" id="WP_157300642.1">
    <property type="nucleotide sequence ID" value="NZ_BAAAZB010000005.1"/>
</dbReference>
<evidence type="ECO:0000313" key="3">
    <source>
        <dbReference type="Proteomes" id="UP000468388"/>
    </source>
</evidence>
<sequence>MDGIIGEIRPFAFNYPPQGWLWCNGTQYSIQQYTALYSIIGTHFGGNGTSSFNVPNLSGTILTGAQAGVPNHTTWASGGTETITLGPSQLPSHNHAVNIVTRNKATQSAIGTSQPGNAVYLTNAFSVTANKGIIAYAAAAGSPVTMNAAAILPAGGGLAHSNMAPFLAMNFCICYDGVYPERP</sequence>
<dbReference type="InterPro" id="IPR037053">
    <property type="entry name" value="Phage_tail_collar_dom_sf"/>
</dbReference>
<feature type="domain" description="Phage tail collar" evidence="1">
    <location>
        <begin position="6"/>
        <end position="60"/>
    </location>
</feature>
<keyword evidence="3" id="KW-1185">Reference proteome</keyword>
<dbReference type="EMBL" id="WRXO01000004">
    <property type="protein sequence ID" value="MVT42006.1"/>
    <property type="molecule type" value="Genomic_DNA"/>
</dbReference>
<dbReference type="Proteomes" id="UP000468388">
    <property type="component" value="Unassembled WGS sequence"/>
</dbReference>
<gene>
    <name evidence="2" type="ORF">GO495_15550</name>
</gene>
<name>A0A6N8JCD8_9BACT</name>
<comment type="caution">
    <text evidence="2">The sequence shown here is derived from an EMBL/GenBank/DDBJ whole genome shotgun (WGS) entry which is preliminary data.</text>
</comment>
<dbReference type="Gene3D" id="3.90.1340.10">
    <property type="entry name" value="Phage tail collar domain"/>
    <property type="match status" value="1"/>
</dbReference>
<protein>
    <submittedName>
        <fullName evidence="2">Phage tail protein</fullName>
    </submittedName>
</protein>
<organism evidence="2 3">
    <name type="scientific">Chitinophaga oryziterrae</name>
    <dbReference type="NCBI Taxonomy" id="1031224"/>
    <lineage>
        <taxon>Bacteria</taxon>
        <taxon>Pseudomonadati</taxon>
        <taxon>Bacteroidota</taxon>
        <taxon>Chitinophagia</taxon>
        <taxon>Chitinophagales</taxon>
        <taxon>Chitinophagaceae</taxon>
        <taxon>Chitinophaga</taxon>
    </lineage>
</organism>
<dbReference type="Pfam" id="PF07484">
    <property type="entry name" value="Collar"/>
    <property type="match status" value="1"/>
</dbReference>
<reference evidence="2 3" key="1">
    <citation type="submission" date="2019-12" db="EMBL/GenBank/DDBJ databases">
        <title>The draft genomic sequence of strain Chitinophaga oryziterrae JCM 16595.</title>
        <authorList>
            <person name="Zhang X."/>
        </authorList>
    </citation>
    <scope>NUCLEOTIDE SEQUENCE [LARGE SCALE GENOMIC DNA]</scope>
    <source>
        <strain evidence="2 3">JCM 16595</strain>
    </source>
</reference>
<evidence type="ECO:0000313" key="2">
    <source>
        <dbReference type="EMBL" id="MVT42006.1"/>
    </source>
</evidence>
<evidence type="ECO:0000259" key="1">
    <source>
        <dbReference type="Pfam" id="PF07484"/>
    </source>
</evidence>
<dbReference type="InterPro" id="IPR011083">
    <property type="entry name" value="Phage_tail_collar_dom"/>
</dbReference>
<dbReference type="AlphaFoldDB" id="A0A6N8JCD8"/>
<proteinExistence type="predicted"/>
<accession>A0A6N8JCD8</accession>
<dbReference type="OrthoDB" id="9810174at2"/>
<dbReference type="SUPFAM" id="SSF88874">
    <property type="entry name" value="Receptor-binding domain of short tail fibre protein gp12"/>
    <property type="match status" value="1"/>
</dbReference>